<accession>A0A0C1UP29</accession>
<dbReference type="EMBL" id="JTHE02000003">
    <property type="protein sequence ID" value="NEV67205.1"/>
    <property type="molecule type" value="Genomic_DNA"/>
</dbReference>
<reference evidence="13" key="1">
    <citation type="submission" date="2014-11" db="EMBL/GenBank/DDBJ databases">
        <authorList>
            <person name="Malar M.C."/>
            <person name="Sen D."/>
            <person name="Tripathy S."/>
        </authorList>
    </citation>
    <scope>NUCLEOTIDE SEQUENCE</scope>
    <source>
        <strain evidence="13">BDU141951</strain>
    </source>
</reference>
<dbReference type="GO" id="GO:0009360">
    <property type="term" value="C:DNA polymerase III complex"/>
    <property type="evidence" value="ECO:0007669"/>
    <property type="project" value="InterPro"/>
</dbReference>
<dbReference type="AlphaFoldDB" id="A0A0C1UP29"/>
<keyword evidence="5 9" id="KW-0548">Nucleotidyltransferase</keyword>
<evidence type="ECO:0000256" key="5">
    <source>
        <dbReference type="ARBA" id="ARBA00022695"/>
    </source>
</evidence>
<keyword evidence="3 9" id="KW-0963">Cytoplasm</keyword>
<evidence type="ECO:0000256" key="9">
    <source>
        <dbReference type="PIRNR" id="PIRNR000804"/>
    </source>
</evidence>
<dbReference type="Gene3D" id="3.10.150.10">
    <property type="entry name" value="DNA Polymerase III, subunit A, domain 2"/>
    <property type="match status" value="1"/>
</dbReference>
<evidence type="ECO:0000256" key="2">
    <source>
        <dbReference type="ARBA" id="ARBA00010752"/>
    </source>
</evidence>
<feature type="domain" description="DNA polymerase III beta sliding clamp central" evidence="11">
    <location>
        <begin position="145"/>
        <end position="252"/>
    </location>
</feature>
<dbReference type="InterPro" id="IPR022637">
    <property type="entry name" value="DNA_polIII_beta_cen"/>
</dbReference>
<dbReference type="InterPro" id="IPR022635">
    <property type="entry name" value="DNA_polIII_beta_C"/>
</dbReference>
<keyword evidence="6 9" id="KW-0235">DNA replication</keyword>
<dbReference type="CDD" id="cd00140">
    <property type="entry name" value="beta_clamp"/>
    <property type="match status" value="1"/>
</dbReference>
<dbReference type="Gene3D" id="3.70.10.10">
    <property type="match status" value="1"/>
</dbReference>
<evidence type="ECO:0000259" key="12">
    <source>
        <dbReference type="Pfam" id="PF02768"/>
    </source>
</evidence>
<keyword evidence="7 9" id="KW-0239">DNA-directed DNA polymerase</keyword>
<dbReference type="PANTHER" id="PTHR30478">
    <property type="entry name" value="DNA POLYMERASE III SUBUNIT BETA"/>
    <property type="match status" value="1"/>
</dbReference>
<dbReference type="SUPFAM" id="SSF55979">
    <property type="entry name" value="DNA clamp"/>
    <property type="match status" value="3"/>
</dbReference>
<comment type="caution">
    <text evidence="13">The sequence shown here is derived from an EMBL/GenBank/DDBJ whole genome shotgun (WGS) entry which is preliminary data.</text>
</comment>
<dbReference type="PIRSF" id="PIRSF000804">
    <property type="entry name" value="DNA_pol_III_b"/>
    <property type="match status" value="1"/>
</dbReference>
<evidence type="ECO:0000256" key="3">
    <source>
        <dbReference type="ARBA" id="ARBA00022490"/>
    </source>
</evidence>
<dbReference type="SMART" id="SM00480">
    <property type="entry name" value="POL3Bc"/>
    <property type="match status" value="1"/>
</dbReference>
<comment type="subunit">
    <text evidence="9">Forms a ring-shaped head-to-tail homodimer around DNA.</text>
</comment>
<protein>
    <recommendedName>
        <fullName evidence="9">Beta sliding clamp</fullName>
    </recommendedName>
</protein>
<evidence type="ECO:0000256" key="6">
    <source>
        <dbReference type="ARBA" id="ARBA00022705"/>
    </source>
</evidence>
<dbReference type="GO" id="GO:0003677">
    <property type="term" value="F:DNA binding"/>
    <property type="evidence" value="ECO:0007669"/>
    <property type="project" value="UniProtKB-UniRule"/>
</dbReference>
<proteinExistence type="inferred from homology"/>
<keyword evidence="4 9" id="KW-0808">Transferase</keyword>
<dbReference type="GO" id="GO:0003887">
    <property type="term" value="F:DNA-directed DNA polymerase activity"/>
    <property type="evidence" value="ECO:0007669"/>
    <property type="project" value="UniProtKB-UniRule"/>
</dbReference>
<evidence type="ECO:0000259" key="11">
    <source>
        <dbReference type="Pfam" id="PF02767"/>
    </source>
</evidence>
<evidence type="ECO:0000259" key="10">
    <source>
        <dbReference type="Pfam" id="PF00712"/>
    </source>
</evidence>
<feature type="domain" description="DNA polymerase III beta sliding clamp C-terminal" evidence="12">
    <location>
        <begin position="254"/>
        <end position="375"/>
    </location>
</feature>
<keyword evidence="8" id="KW-0238">DNA-binding</keyword>
<dbReference type="InterPro" id="IPR046938">
    <property type="entry name" value="DNA_clamp_sf"/>
</dbReference>
<reference evidence="13" key="3">
    <citation type="submission" date="2020-02" db="EMBL/GenBank/DDBJ databases">
        <authorList>
            <person name="Sarangi A.N."/>
            <person name="Ghosh S."/>
            <person name="Mukherjee M."/>
            <person name="Tripathy S."/>
        </authorList>
    </citation>
    <scope>NUCLEOTIDE SEQUENCE</scope>
    <source>
        <strain evidence="13">BDU141951</strain>
    </source>
</reference>
<evidence type="ECO:0000256" key="8">
    <source>
        <dbReference type="ARBA" id="ARBA00023125"/>
    </source>
</evidence>
<dbReference type="NCBIfam" id="TIGR00663">
    <property type="entry name" value="dnan"/>
    <property type="match status" value="1"/>
</dbReference>
<organism evidence="13">
    <name type="scientific">Lyngbya confervoides BDU141951</name>
    <dbReference type="NCBI Taxonomy" id="1574623"/>
    <lineage>
        <taxon>Bacteria</taxon>
        <taxon>Bacillati</taxon>
        <taxon>Cyanobacteriota</taxon>
        <taxon>Cyanophyceae</taxon>
        <taxon>Oscillatoriophycideae</taxon>
        <taxon>Oscillatoriales</taxon>
        <taxon>Microcoleaceae</taxon>
        <taxon>Lyngbya</taxon>
    </lineage>
</organism>
<feature type="domain" description="DNA polymerase III beta sliding clamp N-terminal" evidence="10">
    <location>
        <begin position="1"/>
        <end position="122"/>
    </location>
</feature>
<comment type="similarity">
    <text evidence="2 9">Belongs to the beta sliding clamp family.</text>
</comment>
<dbReference type="Pfam" id="PF02768">
    <property type="entry name" value="DNA_pol3_beta_3"/>
    <property type="match status" value="1"/>
</dbReference>
<dbReference type="InterPro" id="IPR022634">
    <property type="entry name" value="DNA_polIII_beta_N"/>
</dbReference>
<dbReference type="Pfam" id="PF00712">
    <property type="entry name" value="DNA_pol3_beta"/>
    <property type="match status" value="1"/>
</dbReference>
<comment type="subcellular location">
    <subcellularLocation>
        <location evidence="1 9">Cytoplasm</location>
    </subcellularLocation>
</comment>
<gene>
    <name evidence="13" type="ORF">QQ91_008745</name>
</gene>
<evidence type="ECO:0000256" key="1">
    <source>
        <dbReference type="ARBA" id="ARBA00004496"/>
    </source>
</evidence>
<sequence length="379" mass="41362">MKFVCPQSELNTHLSLVGRVVPARPSKPVLSNVLIKVDEANQQVTLIGFDETMGIQTSFKATVEEPGELTLPAKLFESIIARLPAEDIVIQETQADAAVTITSSSGEYEVRGLSAEDYPSLPVIEDGQAAELSIEALLEGLKGSLFATSADESKQVLTGVHLLAEPETLEFAATDGHRLAVVKTSDESGDPADTDAKMDVTVPAKALRDLERMLQTYTSSEPIALKFDRTQVIFELGDQRLTTRLLEGQYPNYRQLIPKQFERQVTIDRKLLMDALERIAVLADQKNNIVKLSLDSKQQSVAVSVEAQEVGSGREVVAAQISGDDLDIAFNVRYLLDGLKALGTTEVQLQCNTATSPSIFVPLGEMQMTYLVMPVQIRS</sequence>
<reference evidence="13" key="2">
    <citation type="journal article" date="2015" name="Genome Announc.">
        <title>Draft Genome Sequence of Filamentous Marine Cyanobacterium Lyngbya confervoides Strain BDU141951.</title>
        <authorList>
            <person name="Chandrababunaidu M.M."/>
            <person name="Sen D."/>
            <person name="Tripathy S."/>
        </authorList>
    </citation>
    <scope>NUCLEOTIDE SEQUENCE</scope>
    <source>
        <strain evidence="13">BDU141951</strain>
    </source>
</reference>
<evidence type="ECO:0000256" key="4">
    <source>
        <dbReference type="ARBA" id="ARBA00022679"/>
    </source>
</evidence>
<dbReference type="GO" id="GO:0006271">
    <property type="term" value="P:DNA strand elongation involved in DNA replication"/>
    <property type="evidence" value="ECO:0007669"/>
    <property type="project" value="TreeGrafter"/>
</dbReference>
<evidence type="ECO:0000313" key="13">
    <source>
        <dbReference type="EMBL" id="NEV67205.1"/>
    </source>
</evidence>
<dbReference type="Pfam" id="PF02767">
    <property type="entry name" value="DNA_pol3_beta_2"/>
    <property type="match status" value="1"/>
</dbReference>
<evidence type="ECO:0000256" key="7">
    <source>
        <dbReference type="ARBA" id="ARBA00022932"/>
    </source>
</evidence>
<comment type="function">
    <text evidence="9">Confers DNA tethering and processivity to DNA polymerases and other proteins. Acts as a clamp, forming a ring around DNA (a reaction catalyzed by the clamp-loading complex) which diffuses in an ATP-independent manner freely and bidirectionally along dsDNA. Initially characterized for its ability to contact the catalytic subunit of DNA polymerase III (Pol III), a complex, multichain enzyme responsible for most of the replicative synthesis in bacteria; Pol III exhibits 3'-5' exonuclease proofreading activity. The beta chain is required for initiation of replication as well as for processivity of DNA replication.</text>
</comment>
<dbReference type="PANTHER" id="PTHR30478:SF0">
    <property type="entry name" value="BETA SLIDING CLAMP"/>
    <property type="match status" value="1"/>
</dbReference>
<dbReference type="GO" id="GO:0008408">
    <property type="term" value="F:3'-5' exonuclease activity"/>
    <property type="evidence" value="ECO:0007669"/>
    <property type="project" value="InterPro"/>
</dbReference>
<name>A0A0C1UP29_9CYAN</name>
<dbReference type="GO" id="GO:0005737">
    <property type="term" value="C:cytoplasm"/>
    <property type="evidence" value="ECO:0007669"/>
    <property type="project" value="UniProtKB-SubCell"/>
</dbReference>
<dbReference type="InterPro" id="IPR001001">
    <property type="entry name" value="DNA_polIII_beta"/>
</dbReference>